<evidence type="ECO:0000313" key="2">
    <source>
        <dbReference type="Proteomes" id="UP000050465"/>
    </source>
</evidence>
<dbReference type="STRING" id="1666911.HLUCCA11_17010"/>
<reference evidence="1 2" key="1">
    <citation type="submission" date="2015-09" db="EMBL/GenBank/DDBJ databases">
        <title>Identification and resolution of microdiversity through metagenomic sequencing of parallel consortia.</title>
        <authorList>
            <person name="Nelson W.C."/>
            <person name="Romine M.F."/>
            <person name="Lindemann S.R."/>
        </authorList>
    </citation>
    <scope>NUCLEOTIDE SEQUENCE [LARGE SCALE GENOMIC DNA]</scope>
    <source>
        <strain evidence="1">Ana</strain>
    </source>
</reference>
<dbReference type="EMBL" id="LJZR01000026">
    <property type="protein sequence ID" value="KPQ33854.1"/>
    <property type="molecule type" value="Genomic_DNA"/>
</dbReference>
<dbReference type="Proteomes" id="UP000050465">
    <property type="component" value="Unassembled WGS sequence"/>
</dbReference>
<organism evidence="1 2">
    <name type="scientific">Phormidesmis priestleyi Ana</name>
    <dbReference type="NCBI Taxonomy" id="1666911"/>
    <lineage>
        <taxon>Bacteria</taxon>
        <taxon>Bacillati</taxon>
        <taxon>Cyanobacteriota</taxon>
        <taxon>Cyanophyceae</taxon>
        <taxon>Leptolyngbyales</taxon>
        <taxon>Leptolyngbyaceae</taxon>
        <taxon>Phormidesmis</taxon>
    </lineage>
</organism>
<accession>A0A0P7ZU90</accession>
<name>A0A0P7ZU90_9CYAN</name>
<dbReference type="AlphaFoldDB" id="A0A0P7ZU90"/>
<protein>
    <submittedName>
        <fullName evidence="1">Uncharacterized protein</fullName>
    </submittedName>
</protein>
<proteinExistence type="predicted"/>
<gene>
    <name evidence="1" type="ORF">HLUCCA11_17010</name>
</gene>
<comment type="caution">
    <text evidence="1">The sequence shown here is derived from an EMBL/GenBank/DDBJ whole genome shotgun (WGS) entry which is preliminary data.</text>
</comment>
<sequence length="58" mass="6333">MVRTATAAPNKDGHSLNYSVVVVVYKPALVNQVISGDRNKHDSMDAVAIKWPTNHMAN</sequence>
<evidence type="ECO:0000313" key="1">
    <source>
        <dbReference type="EMBL" id="KPQ33854.1"/>
    </source>
</evidence>